<sequence length="132" mass="14249">MSDPGAGGAGRQPSRHRRRGWIERRAGAVLTLSRRPGARFDLAAATRMPPVAARGRLAHQIRQDLWRALRGLRGFSPVVQVTAGPEGTEVIAGGQLAAARAPKAQIEARIAALLEDPQHRARWLRHAGVVHA</sequence>
<feature type="compositionally biased region" description="Gly residues" evidence="1">
    <location>
        <begin position="1"/>
        <end position="10"/>
    </location>
</feature>
<evidence type="ECO:0000313" key="2">
    <source>
        <dbReference type="EMBL" id="ABV92464.1"/>
    </source>
</evidence>
<evidence type="ECO:0000313" key="3">
    <source>
        <dbReference type="Proteomes" id="UP000006833"/>
    </source>
</evidence>
<dbReference type="KEGG" id="dsh:Dshi_0719"/>
<gene>
    <name evidence="2" type="ordered locus">Dshi_0719</name>
</gene>
<organism evidence="2 3">
    <name type="scientific">Dinoroseobacter shibae (strain DSM 16493 / NCIMB 14021 / DFL 12)</name>
    <dbReference type="NCBI Taxonomy" id="398580"/>
    <lineage>
        <taxon>Bacteria</taxon>
        <taxon>Pseudomonadati</taxon>
        <taxon>Pseudomonadota</taxon>
        <taxon>Alphaproteobacteria</taxon>
        <taxon>Rhodobacterales</taxon>
        <taxon>Roseobacteraceae</taxon>
        <taxon>Dinoroseobacter</taxon>
    </lineage>
</organism>
<reference evidence="3" key="1">
    <citation type="journal article" date="2010" name="ISME J.">
        <title>The complete genome sequence of the algal symbiont Dinoroseobacter shibae: a hitchhiker's guide to life in the sea.</title>
        <authorList>
            <person name="Wagner-Dobler I."/>
            <person name="Ballhausen B."/>
            <person name="Berger M."/>
            <person name="Brinkhoff T."/>
            <person name="Buchholz I."/>
            <person name="Bunk B."/>
            <person name="Cypionka H."/>
            <person name="Daniel R."/>
            <person name="Drepper T."/>
            <person name="Gerdts G."/>
            <person name="Hahnke S."/>
            <person name="Han C."/>
            <person name="Jahn D."/>
            <person name="Kalhoefer D."/>
            <person name="Kiss H."/>
            <person name="Klenk H.P."/>
            <person name="Kyrpides N."/>
            <person name="Liebl W."/>
            <person name="Liesegang H."/>
            <person name="Meincke L."/>
            <person name="Pati A."/>
            <person name="Petersen J."/>
            <person name="Piekarski T."/>
            <person name="Pommerenke C."/>
            <person name="Pradella S."/>
            <person name="Pukall R."/>
            <person name="Rabus R."/>
            <person name="Stackebrandt E."/>
            <person name="Thole S."/>
            <person name="Thompson L."/>
            <person name="Tielen P."/>
            <person name="Tomasch J."/>
            <person name="von Jan M."/>
            <person name="Wanphrut N."/>
            <person name="Wichels A."/>
            <person name="Zech H."/>
            <person name="Simon M."/>
        </authorList>
    </citation>
    <scope>NUCLEOTIDE SEQUENCE [LARGE SCALE GENOMIC DNA]</scope>
    <source>
        <strain evidence="3">DSM 16493 / NCIMB 14021 / DFL 12</strain>
    </source>
</reference>
<name>A8LQS1_DINSH</name>
<proteinExistence type="predicted"/>
<dbReference type="STRING" id="398580.Dshi_0719"/>
<keyword evidence="3" id="KW-1185">Reference proteome</keyword>
<dbReference type="HOGENOM" id="CLU_151246_0_0_5"/>
<dbReference type="eggNOG" id="COG1917">
    <property type="taxonomic scope" value="Bacteria"/>
</dbReference>
<dbReference type="Proteomes" id="UP000006833">
    <property type="component" value="Chromosome"/>
</dbReference>
<accession>A8LQS1</accession>
<feature type="region of interest" description="Disordered" evidence="1">
    <location>
        <begin position="1"/>
        <end position="20"/>
    </location>
</feature>
<evidence type="ECO:0000256" key="1">
    <source>
        <dbReference type="SAM" id="MobiDB-lite"/>
    </source>
</evidence>
<dbReference type="AlphaFoldDB" id="A8LQS1"/>
<protein>
    <submittedName>
        <fullName evidence="2">Uncharacterized protein</fullName>
    </submittedName>
</protein>
<dbReference type="EMBL" id="CP000830">
    <property type="protein sequence ID" value="ABV92464.1"/>
    <property type="molecule type" value="Genomic_DNA"/>
</dbReference>